<dbReference type="Pfam" id="PF02353">
    <property type="entry name" value="CMAS"/>
    <property type="match status" value="1"/>
</dbReference>
<keyword evidence="2" id="KW-0489">Methyltransferase</keyword>
<evidence type="ECO:0000256" key="3">
    <source>
        <dbReference type="ARBA" id="ARBA00022679"/>
    </source>
</evidence>
<dbReference type="STRING" id="1077974.GOEFS_132_00510"/>
<dbReference type="GO" id="GO:0008168">
    <property type="term" value="F:methyltransferase activity"/>
    <property type="evidence" value="ECO:0007669"/>
    <property type="project" value="UniProtKB-KW"/>
</dbReference>
<gene>
    <name evidence="6" type="primary">cfa</name>
    <name evidence="6" type="ORF">GOEFS_132_00510</name>
</gene>
<keyword evidence="7" id="KW-1185">Reference proteome</keyword>
<dbReference type="InterPro" id="IPR029063">
    <property type="entry name" value="SAM-dependent_MTases_sf"/>
</dbReference>
<dbReference type="AlphaFoldDB" id="H0R6W9"/>
<evidence type="ECO:0000313" key="7">
    <source>
        <dbReference type="Proteomes" id="UP000035034"/>
    </source>
</evidence>
<evidence type="ECO:0000313" key="6">
    <source>
        <dbReference type="EMBL" id="GAB20820.1"/>
    </source>
</evidence>
<dbReference type="OrthoDB" id="9782855at2"/>
<dbReference type="SUPFAM" id="SSF53335">
    <property type="entry name" value="S-adenosyl-L-methionine-dependent methyltransferases"/>
    <property type="match status" value="1"/>
</dbReference>
<comment type="caution">
    <text evidence="6">The sequence shown here is derived from an EMBL/GenBank/DDBJ whole genome shotgun (WGS) entry which is preliminary data.</text>
</comment>
<name>H0R6W9_9ACTN</name>
<evidence type="ECO:0000256" key="5">
    <source>
        <dbReference type="ARBA" id="ARBA00023098"/>
    </source>
</evidence>
<evidence type="ECO:0000256" key="4">
    <source>
        <dbReference type="ARBA" id="ARBA00022691"/>
    </source>
</evidence>
<dbReference type="eggNOG" id="COG2230">
    <property type="taxonomic scope" value="Bacteria"/>
</dbReference>
<keyword evidence="5" id="KW-0443">Lipid metabolism</keyword>
<accession>H0R6W9</accession>
<protein>
    <submittedName>
        <fullName evidence="6">Cyclopropane fatty acid synthase</fullName>
    </submittedName>
</protein>
<evidence type="ECO:0000256" key="2">
    <source>
        <dbReference type="ARBA" id="ARBA00022603"/>
    </source>
</evidence>
<dbReference type="CDD" id="cd02440">
    <property type="entry name" value="AdoMet_MTases"/>
    <property type="match status" value="1"/>
</dbReference>
<dbReference type="PANTHER" id="PTHR43667:SF2">
    <property type="entry name" value="FATTY ACID C-METHYL TRANSFERASE"/>
    <property type="match status" value="1"/>
</dbReference>
<dbReference type="PIRSF" id="PIRSF003085">
    <property type="entry name" value="CMAS"/>
    <property type="match status" value="1"/>
</dbReference>
<dbReference type="GO" id="GO:0032259">
    <property type="term" value="P:methylation"/>
    <property type="evidence" value="ECO:0007669"/>
    <property type="project" value="UniProtKB-KW"/>
</dbReference>
<evidence type="ECO:0000256" key="1">
    <source>
        <dbReference type="ARBA" id="ARBA00010815"/>
    </source>
</evidence>
<dbReference type="PANTHER" id="PTHR43667">
    <property type="entry name" value="CYCLOPROPANE-FATTY-ACYL-PHOSPHOLIPID SYNTHASE"/>
    <property type="match status" value="1"/>
</dbReference>
<dbReference type="InterPro" id="IPR003333">
    <property type="entry name" value="CMAS"/>
</dbReference>
<comment type="similarity">
    <text evidence="1">Belongs to the CFA/CMAS family.</text>
</comment>
<proteinExistence type="inferred from homology"/>
<dbReference type="EMBL" id="BAEH01000132">
    <property type="protein sequence ID" value="GAB20820.1"/>
    <property type="molecule type" value="Genomic_DNA"/>
</dbReference>
<keyword evidence="4" id="KW-0949">S-adenosyl-L-methionine</keyword>
<dbReference type="GO" id="GO:0008610">
    <property type="term" value="P:lipid biosynthetic process"/>
    <property type="evidence" value="ECO:0007669"/>
    <property type="project" value="InterPro"/>
</dbReference>
<sequence>MTMEFHLRPPAVDTRTWPDVAAVPHGLRARLAAPITMALLRRAADRAGICVELASGTPSHIDAPTMMIADPDAFARRVGTHGLIGLGESYMAGEWDSPDLVDVLTRLAGVISTSVPRWLQRLRTLHLASPPDADDPAIANSRNNIARHYDLSNEFFASFLDDTMTYSAALFDNPDAARWDDLATAQHRKIDRLLDQAGVGGGTRLLEIGTGWGELALRAAARGAHVHSVTLSSEQLRAAQAKVRAAGLSDRVDITLTDYRDVTGQYDAVVSVEMIEAVGYAYWPTYFATLRRLLTPGGRVALQAITMPHDRMLASRNTHTWIQKYIFPGGLLPSTRAIDDNAAAAGLRVVDRLSMAAHYAQTLMLWRHRFDTVGVSSLPPGSDDVFVRMWHFYLTYSEAGFRSNYLDVEQFTLRAEEDHHV</sequence>
<keyword evidence="3" id="KW-0808">Transferase</keyword>
<dbReference type="Proteomes" id="UP000035034">
    <property type="component" value="Unassembled WGS sequence"/>
</dbReference>
<reference evidence="6 7" key="1">
    <citation type="submission" date="2011-12" db="EMBL/GenBank/DDBJ databases">
        <title>Whole genome shotgun sequence of Gordonia effusa NBRC 100432.</title>
        <authorList>
            <person name="Yoshida I."/>
            <person name="Takarada H."/>
            <person name="Hosoyama A."/>
            <person name="Tsuchikane K."/>
            <person name="Katsumata H."/>
            <person name="Yamazaki S."/>
            <person name="Fujita N."/>
        </authorList>
    </citation>
    <scope>NUCLEOTIDE SEQUENCE [LARGE SCALE GENOMIC DNA]</scope>
    <source>
        <strain evidence="6 7">NBRC 100432</strain>
    </source>
</reference>
<dbReference type="InterPro" id="IPR050723">
    <property type="entry name" value="CFA/CMAS"/>
</dbReference>
<dbReference type="Gene3D" id="3.40.50.150">
    <property type="entry name" value="Vaccinia Virus protein VP39"/>
    <property type="match status" value="1"/>
</dbReference>
<dbReference type="RefSeq" id="WP_007320155.1">
    <property type="nucleotide sequence ID" value="NZ_BAEH01000132.1"/>
</dbReference>
<organism evidence="6 7">
    <name type="scientific">Gordonia effusa NBRC 100432</name>
    <dbReference type="NCBI Taxonomy" id="1077974"/>
    <lineage>
        <taxon>Bacteria</taxon>
        <taxon>Bacillati</taxon>
        <taxon>Actinomycetota</taxon>
        <taxon>Actinomycetes</taxon>
        <taxon>Mycobacteriales</taxon>
        <taxon>Gordoniaceae</taxon>
        <taxon>Gordonia</taxon>
    </lineage>
</organism>